<proteinExistence type="predicted"/>
<evidence type="ECO:0000256" key="1">
    <source>
        <dbReference type="SAM" id="MobiDB-lite"/>
    </source>
</evidence>
<reference evidence="2 3" key="1">
    <citation type="submission" date="2016-07" db="EMBL/GenBank/DDBJ databases">
        <title>Complete genome sequence of Bradyrhizobium icense LMTR 13T, a potential inoculant strain isolated from lima bean (Phaseolus lunatus) in Peru.</title>
        <authorList>
            <person name="Ormeno-Orrillo E."/>
            <person name="Duran D."/>
            <person name="Rogel M.A."/>
            <person name="Rey L."/>
            <person name="Imperial J."/>
            <person name="Ruiz-Argueso T."/>
            <person name="Martinez-Romero E."/>
        </authorList>
    </citation>
    <scope>NUCLEOTIDE SEQUENCE [LARGE SCALE GENOMIC DNA]</scope>
    <source>
        <strain evidence="2 3">LMTR 13</strain>
    </source>
</reference>
<dbReference type="Proteomes" id="UP000092839">
    <property type="component" value="Chromosome"/>
</dbReference>
<dbReference type="EMBL" id="CP016428">
    <property type="protein sequence ID" value="ANW03164.1"/>
    <property type="molecule type" value="Genomic_DNA"/>
</dbReference>
<dbReference type="GO" id="GO:0003677">
    <property type="term" value="F:DNA binding"/>
    <property type="evidence" value="ECO:0007669"/>
    <property type="project" value="InterPro"/>
</dbReference>
<name>A0A1B1UK80_9BRAD</name>
<evidence type="ECO:0000313" key="3">
    <source>
        <dbReference type="Proteomes" id="UP000092839"/>
    </source>
</evidence>
<evidence type="ECO:0000313" key="2">
    <source>
        <dbReference type="EMBL" id="ANW03164.1"/>
    </source>
</evidence>
<dbReference type="AlphaFoldDB" id="A0A1B1UK80"/>
<accession>A0A1B1UK80</accession>
<protein>
    <submittedName>
        <fullName evidence="2">Uncharacterized protein</fullName>
    </submittedName>
</protein>
<gene>
    <name evidence="2" type="ORF">LMTR13_26510</name>
</gene>
<dbReference type="STRING" id="1274631.LMTR13_26510"/>
<dbReference type="SUPFAM" id="SSF56349">
    <property type="entry name" value="DNA breaking-rejoining enzymes"/>
    <property type="match status" value="1"/>
</dbReference>
<dbReference type="InterPro" id="IPR011010">
    <property type="entry name" value="DNA_brk_join_enz"/>
</dbReference>
<dbReference type="KEGG" id="bic:LMTR13_26510"/>
<feature type="region of interest" description="Disordered" evidence="1">
    <location>
        <begin position="1"/>
        <end position="33"/>
    </location>
</feature>
<sequence>MIERKSHGDSPRSPTEEFAVSSKAGGTSTPTRRKADYAWTTMARLMSFANDRGIIATNPCERSGRLYAADRKDKSWSEQDIAAVRSVASLRIQLALTIALCSGQRQGDLCRPAPFS</sequence>
<feature type="compositionally biased region" description="Basic and acidic residues" evidence="1">
    <location>
        <begin position="1"/>
        <end position="10"/>
    </location>
</feature>
<keyword evidence="3" id="KW-1185">Reference proteome</keyword>
<organism evidence="2 3">
    <name type="scientific">Bradyrhizobium icense</name>
    <dbReference type="NCBI Taxonomy" id="1274631"/>
    <lineage>
        <taxon>Bacteria</taxon>
        <taxon>Pseudomonadati</taxon>
        <taxon>Pseudomonadota</taxon>
        <taxon>Alphaproteobacteria</taxon>
        <taxon>Hyphomicrobiales</taxon>
        <taxon>Nitrobacteraceae</taxon>
        <taxon>Bradyrhizobium</taxon>
    </lineage>
</organism>